<protein>
    <submittedName>
        <fullName evidence="4">Uncharacterized protein</fullName>
    </submittedName>
</protein>
<name>A0A9P8KXL9_9PEZI</name>
<dbReference type="OrthoDB" id="3687641at2759"/>
<keyword evidence="3" id="KW-0812">Transmembrane</keyword>
<dbReference type="InterPro" id="IPR021765">
    <property type="entry name" value="UstYa-like"/>
</dbReference>
<dbReference type="PANTHER" id="PTHR33365:SF7">
    <property type="entry name" value="TAT PATHWAY SIGNAL SEQUENCE"/>
    <property type="match status" value="1"/>
</dbReference>
<keyword evidence="3" id="KW-0472">Membrane</keyword>
<dbReference type="EMBL" id="JAGHQL010000073">
    <property type="protein sequence ID" value="KAH0541627.1"/>
    <property type="molecule type" value="Genomic_DNA"/>
</dbReference>
<dbReference type="Pfam" id="PF11807">
    <property type="entry name" value="UstYa"/>
    <property type="match status" value="1"/>
</dbReference>
<reference evidence="4" key="1">
    <citation type="submission" date="2021-03" db="EMBL/GenBank/DDBJ databases">
        <title>Comparative genomics and phylogenomic investigation of the class Geoglossomycetes provide insights into ecological specialization and systematics.</title>
        <authorList>
            <person name="Melie T."/>
            <person name="Pirro S."/>
            <person name="Miller A.N."/>
            <person name="Quandt A."/>
        </authorList>
    </citation>
    <scope>NUCLEOTIDE SEQUENCE</scope>
    <source>
        <strain evidence="4">GBOQ0MN5Z8</strain>
    </source>
</reference>
<sequence>MFAFTQRMPSPFKSQRSYERVLSFSERSSSDGSPDSSDGLLEDKAFRPLRQKRSVWQSWWPFIIVHLVIFTIYAGILYAVASNARAQALRGPGLLFSPAREAVIYEETTYVENSQEHGPFSGYPREEIDQNWRDLLNAENIKIEPEFMRYYDREDLGVALPEGDGYIGTLNVYHELHCIKRLYQYNYPDYYWKDITDSQREVNRLHNEHCLDFLRQSAMCHGDIGLITFQWSPTSLIPIANATRHECINWKKLDAWTRARTVDMMKPGYLIHPLFGMAASRPLLTARSMLIRMLFCLGPAYPDGKGDPIGAMKASQEPPHLGGHHH</sequence>
<gene>
    <name evidence="4" type="ORF">FGG08_003917</name>
</gene>
<evidence type="ECO:0000256" key="1">
    <source>
        <dbReference type="ARBA" id="ARBA00035112"/>
    </source>
</evidence>
<accession>A0A9P8KXL9</accession>
<comment type="caution">
    <text evidence="4">The sequence shown here is derived from an EMBL/GenBank/DDBJ whole genome shotgun (WGS) entry which is preliminary data.</text>
</comment>
<dbReference type="AlphaFoldDB" id="A0A9P8KXL9"/>
<dbReference type="Proteomes" id="UP000698800">
    <property type="component" value="Unassembled WGS sequence"/>
</dbReference>
<evidence type="ECO:0000313" key="5">
    <source>
        <dbReference type="Proteomes" id="UP000698800"/>
    </source>
</evidence>
<keyword evidence="3" id="KW-1133">Transmembrane helix</keyword>
<evidence type="ECO:0000313" key="4">
    <source>
        <dbReference type="EMBL" id="KAH0541627.1"/>
    </source>
</evidence>
<keyword evidence="5" id="KW-1185">Reference proteome</keyword>
<feature type="transmembrane region" description="Helical" evidence="3">
    <location>
        <begin position="59"/>
        <end position="80"/>
    </location>
</feature>
<feature type="region of interest" description="Disordered" evidence="2">
    <location>
        <begin position="307"/>
        <end position="326"/>
    </location>
</feature>
<dbReference type="GO" id="GO:0043386">
    <property type="term" value="P:mycotoxin biosynthetic process"/>
    <property type="evidence" value="ECO:0007669"/>
    <property type="project" value="InterPro"/>
</dbReference>
<evidence type="ECO:0000256" key="2">
    <source>
        <dbReference type="SAM" id="MobiDB-lite"/>
    </source>
</evidence>
<organism evidence="4 5">
    <name type="scientific">Glutinoglossum americanum</name>
    <dbReference type="NCBI Taxonomy" id="1670608"/>
    <lineage>
        <taxon>Eukaryota</taxon>
        <taxon>Fungi</taxon>
        <taxon>Dikarya</taxon>
        <taxon>Ascomycota</taxon>
        <taxon>Pezizomycotina</taxon>
        <taxon>Geoglossomycetes</taxon>
        <taxon>Geoglossales</taxon>
        <taxon>Geoglossaceae</taxon>
        <taxon>Glutinoglossum</taxon>
    </lineage>
</organism>
<proteinExistence type="inferred from homology"/>
<evidence type="ECO:0000256" key="3">
    <source>
        <dbReference type="SAM" id="Phobius"/>
    </source>
</evidence>
<dbReference type="PANTHER" id="PTHR33365">
    <property type="entry name" value="YALI0B05434P"/>
    <property type="match status" value="1"/>
</dbReference>
<comment type="similarity">
    <text evidence="1">Belongs to the ustYa family.</text>
</comment>